<dbReference type="Gene3D" id="1.10.418.10">
    <property type="entry name" value="Calponin-like domain"/>
    <property type="match status" value="1"/>
</dbReference>
<evidence type="ECO:0000259" key="3">
    <source>
        <dbReference type="PROSITE" id="PS50021"/>
    </source>
</evidence>
<dbReference type="PROSITE" id="PS00019">
    <property type="entry name" value="ACTININ_1"/>
    <property type="match status" value="1"/>
</dbReference>
<organism evidence="4 5">
    <name type="scientific">Cordylochernes scorpioides</name>
    <dbReference type="NCBI Taxonomy" id="51811"/>
    <lineage>
        <taxon>Eukaryota</taxon>
        <taxon>Metazoa</taxon>
        <taxon>Ecdysozoa</taxon>
        <taxon>Arthropoda</taxon>
        <taxon>Chelicerata</taxon>
        <taxon>Arachnida</taxon>
        <taxon>Pseudoscorpiones</taxon>
        <taxon>Cheliferoidea</taxon>
        <taxon>Chernetidae</taxon>
        <taxon>Cordylochernes</taxon>
    </lineage>
</organism>
<sequence length="583" mass="66355">MVSNVFALIGTTPRVVHWLSPSSDSCDSASNKTLGETFGQQEEEMKKAEIILKTRVQKASESSESYIQDVLYLCQFANPLMDEETKLGHLMKGIAEDIYQILIAKDVEKVDQFLKECRKIESMKIRRITTRKFERLSNVALVAYEEEDIPSLIRMIVQEEINKVKIFPPASGMQKHAHCCNHIQSLAKEKYLDTGLDSVLGKITPQTSRALSSSHLKRFLYRWHSATAKGLNFLLYIAGTYRVNRQLSEVTYEVDPLEKRPRQRKTKDSVHVQRIKLYWNPEDQIQDREKNKEIGERGGKPLIRETFTIIGRAPDLQDWVFRHGLDDDALAILVSDKTRIYGYFLGAELRSVQEDLVWRRTLSRYQSKVGERGVDSSCPRCHVAGTKNNIPVWGKTESGDICGKEKTWRLAYGRVDDLAWRCQESLTSEWSTSRCRGGMEAVVGLRALSAEGRAMNGGSTEVWVEIQQKTFTNWVNEQLRPVSMNVSDLRHDFCDGIKLVALIEILQKRKLKTIRKPINQHQYLENVQTALNAMTADNIKLVNIAATMGPCQFSVVVVVSYEEPQMSPYISITAAVMSTILDV</sequence>
<reference evidence="4 5" key="1">
    <citation type="submission" date="2022-01" db="EMBL/GenBank/DDBJ databases">
        <title>A chromosomal length assembly of Cordylochernes scorpioides.</title>
        <authorList>
            <person name="Zeh D."/>
            <person name="Zeh J."/>
        </authorList>
    </citation>
    <scope>NUCLEOTIDE SEQUENCE [LARGE SCALE GENOMIC DNA]</scope>
    <source>
        <strain evidence="4">IN4F17</strain>
        <tissue evidence="4">Whole Body</tissue>
    </source>
</reference>
<dbReference type="Pfam" id="PF00307">
    <property type="entry name" value="CH"/>
    <property type="match status" value="1"/>
</dbReference>
<keyword evidence="5" id="KW-1185">Reference proteome</keyword>
<dbReference type="InterPro" id="IPR044801">
    <property type="entry name" value="Filamin"/>
</dbReference>
<keyword evidence="2" id="KW-0009">Actin-binding</keyword>
<dbReference type="SUPFAM" id="SSF47576">
    <property type="entry name" value="Calponin-homology domain, CH-domain"/>
    <property type="match status" value="1"/>
</dbReference>
<dbReference type="PANTHER" id="PTHR38537">
    <property type="entry name" value="JITTERBUG, ISOFORM N"/>
    <property type="match status" value="1"/>
</dbReference>
<dbReference type="InterPro" id="IPR001589">
    <property type="entry name" value="Actinin_actin-bd_CS"/>
</dbReference>
<dbReference type="InterPro" id="IPR036872">
    <property type="entry name" value="CH_dom_sf"/>
</dbReference>
<dbReference type="EMBL" id="CP092881">
    <property type="protein sequence ID" value="UYV80999.1"/>
    <property type="molecule type" value="Genomic_DNA"/>
</dbReference>
<evidence type="ECO:0000256" key="2">
    <source>
        <dbReference type="ARBA" id="ARBA00023203"/>
    </source>
</evidence>
<dbReference type="PANTHER" id="PTHR38537:SF13">
    <property type="entry name" value="JITTERBUG, ISOFORM N"/>
    <property type="match status" value="1"/>
</dbReference>
<accession>A0ABY6LII9</accession>
<evidence type="ECO:0000313" key="5">
    <source>
        <dbReference type="Proteomes" id="UP001235939"/>
    </source>
</evidence>
<evidence type="ECO:0000256" key="1">
    <source>
        <dbReference type="ARBA" id="ARBA00022737"/>
    </source>
</evidence>
<keyword evidence="1" id="KW-0677">Repeat</keyword>
<proteinExistence type="predicted"/>
<dbReference type="Proteomes" id="UP001235939">
    <property type="component" value="Chromosome 19"/>
</dbReference>
<dbReference type="SMART" id="SM00033">
    <property type="entry name" value="CH"/>
    <property type="match status" value="1"/>
</dbReference>
<name>A0ABY6LII9_9ARAC</name>
<protein>
    <recommendedName>
        <fullName evidence="3">Calponin-homology (CH) domain-containing protein</fullName>
    </recommendedName>
</protein>
<gene>
    <name evidence="4" type="ORF">LAZ67_19002460</name>
</gene>
<dbReference type="PROSITE" id="PS50021">
    <property type="entry name" value="CH"/>
    <property type="match status" value="1"/>
</dbReference>
<evidence type="ECO:0000313" key="4">
    <source>
        <dbReference type="EMBL" id="UYV80999.1"/>
    </source>
</evidence>
<feature type="domain" description="Calponin-homology (CH)" evidence="3">
    <location>
        <begin position="465"/>
        <end position="583"/>
    </location>
</feature>
<dbReference type="InterPro" id="IPR001715">
    <property type="entry name" value="CH_dom"/>
</dbReference>